<organism evidence="9 10">
    <name type="scientific">Candidatus Neomicrothrix subdominans</name>
    <dbReference type="NCBI Taxonomy" id="2954438"/>
    <lineage>
        <taxon>Bacteria</taxon>
        <taxon>Bacillati</taxon>
        <taxon>Actinomycetota</taxon>
        <taxon>Acidimicrobiia</taxon>
        <taxon>Acidimicrobiales</taxon>
        <taxon>Microthrixaceae</taxon>
        <taxon>Candidatus Neomicrothrix</taxon>
    </lineage>
</organism>
<keyword evidence="5" id="KW-0175">Coiled coil</keyword>
<dbReference type="GO" id="GO:0006355">
    <property type="term" value="P:regulation of DNA-templated transcription"/>
    <property type="evidence" value="ECO:0007669"/>
    <property type="project" value="InterPro"/>
</dbReference>
<accession>A0A936TBW7</accession>
<dbReference type="SMART" id="SM00862">
    <property type="entry name" value="Trans_reg_C"/>
    <property type="match status" value="1"/>
</dbReference>
<dbReference type="Pfam" id="PF13191">
    <property type="entry name" value="AAA_16"/>
    <property type="match status" value="1"/>
</dbReference>
<dbReference type="GO" id="GO:0000160">
    <property type="term" value="P:phosphorelay signal transduction system"/>
    <property type="evidence" value="ECO:0007669"/>
    <property type="project" value="InterPro"/>
</dbReference>
<dbReference type="CDD" id="cd15831">
    <property type="entry name" value="BTAD"/>
    <property type="match status" value="1"/>
</dbReference>
<comment type="similarity">
    <text evidence="1">Belongs to the AfsR/DnrI/RedD regulatory family.</text>
</comment>
<dbReference type="GO" id="GO:0003677">
    <property type="term" value="F:DNA binding"/>
    <property type="evidence" value="ECO:0007669"/>
    <property type="project" value="UniProtKB-KW"/>
</dbReference>
<evidence type="ECO:0000256" key="2">
    <source>
        <dbReference type="ARBA" id="ARBA00023015"/>
    </source>
</evidence>
<dbReference type="InterPro" id="IPR016032">
    <property type="entry name" value="Sig_transdc_resp-reg_C-effctor"/>
</dbReference>
<dbReference type="InterPro" id="IPR041664">
    <property type="entry name" value="AAA_16"/>
</dbReference>
<dbReference type="InterPro" id="IPR003593">
    <property type="entry name" value="AAA+_ATPase"/>
</dbReference>
<dbReference type="InterPro" id="IPR051677">
    <property type="entry name" value="AfsR-DnrI-RedD_regulator"/>
</dbReference>
<feature type="domain" description="Bacterial transcriptional activator" evidence="8">
    <location>
        <begin position="108"/>
        <end position="252"/>
    </location>
</feature>
<dbReference type="Proteomes" id="UP000727993">
    <property type="component" value="Unassembled WGS sequence"/>
</dbReference>
<evidence type="ECO:0000313" key="10">
    <source>
        <dbReference type="Proteomes" id="UP000727993"/>
    </source>
</evidence>
<keyword evidence="3" id="KW-0238">DNA-binding</keyword>
<dbReference type="InterPro" id="IPR027417">
    <property type="entry name" value="P-loop_NTPase"/>
</dbReference>
<dbReference type="InterPro" id="IPR001867">
    <property type="entry name" value="OmpR/PhoB-type_DNA-bd"/>
</dbReference>
<name>A0A936TBW7_9ACTN</name>
<proteinExistence type="inferred from homology"/>
<evidence type="ECO:0000256" key="5">
    <source>
        <dbReference type="SAM" id="Coils"/>
    </source>
</evidence>
<gene>
    <name evidence="9" type="ORF">IPN02_02990</name>
</gene>
<comment type="caution">
    <text evidence="9">The sequence shown here is derived from an EMBL/GenBank/DDBJ whole genome shotgun (WGS) entry which is preliminary data.</text>
</comment>
<dbReference type="Gene3D" id="1.10.10.10">
    <property type="entry name" value="Winged helix-like DNA-binding domain superfamily/Winged helix DNA-binding domain"/>
    <property type="match status" value="1"/>
</dbReference>
<dbReference type="PANTHER" id="PTHR35807">
    <property type="entry name" value="TRANSCRIPTIONAL REGULATOR REDD-RELATED"/>
    <property type="match status" value="1"/>
</dbReference>
<evidence type="ECO:0000259" key="8">
    <source>
        <dbReference type="SMART" id="SM01043"/>
    </source>
</evidence>
<dbReference type="InterPro" id="IPR011990">
    <property type="entry name" value="TPR-like_helical_dom_sf"/>
</dbReference>
<dbReference type="SUPFAM" id="SSF46894">
    <property type="entry name" value="C-terminal effector domain of the bipartite response regulators"/>
    <property type="match status" value="1"/>
</dbReference>
<feature type="domain" description="OmpR/PhoB-type" evidence="7">
    <location>
        <begin position="28"/>
        <end position="101"/>
    </location>
</feature>
<reference evidence="9 10" key="1">
    <citation type="submission" date="2020-10" db="EMBL/GenBank/DDBJ databases">
        <title>Connecting structure to function with the recovery of over 1000 high-quality activated sludge metagenome-assembled genomes encoding full-length rRNA genes using long-read sequencing.</title>
        <authorList>
            <person name="Singleton C.M."/>
            <person name="Petriglieri F."/>
            <person name="Kristensen J.M."/>
            <person name="Kirkegaard R.H."/>
            <person name="Michaelsen T.Y."/>
            <person name="Andersen M.H."/>
            <person name="Karst S.M."/>
            <person name="Dueholm M.S."/>
            <person name="Nielsen P.H."/>
            <person name="Albertsen M."/>
        </authorList>
    </citation>
    <scope>NUCLEOTIDE SEQUENCE [LARGE SCALE GENOMIC DNA]</scope>
    <source>
        <strain evidence="9">Lyne_18-Q3-R50-59_MAXAC.006</strain>
    </source>
</reference>
<dbReference type="SUPFAM" id="SSF52540">
    <property type="entry name" value="P-loop containing nucleoside triphosphate hydrolases"/>
    <property type="match status" value="1"/>
</dbReference>
<dbReference type="EMBL" id="JADJZA010000001">
    <property type="protein sequence ID" value="MBK9295841.1"/>
    <property type="molecule type" value="Genomic_DNA"/>
</dbReference>
<dbReference type="Pfam" id="PF03704">
    <property type="entry name" value="BTAD"/>
    <property type="match status" value="1"/>
</dbReference>
<dbReference type="PANTHER" id="PTHR35807:SF1">
    <property type="entry name" value="TRANSCRIPTIONAL REGULATOR REDD"/>
    <property type="match status" value="1"/>
</dbReference>
<evidence type="ECO:0000256" key="3">
    <source>
        <dbReference type="ARBA" id="ARBA00023125"/>
    </source>
</evidence>
<sequence length="1173" mass="125213">MAGSEAMSTTAAGLFVEILGPLSVTMDGQPIGLTGPSRCGLFARLVLAHGEAVGFDTLMDDLWPGRAPDSAKRNLQTQVHNLRALPGLDRIETIGGRAYRLVLAPTELDAVLVDDAFHAARSLAAVDPGAALTRTRDALARFRGPPLSEFASQDWARGEAVRLDQLRKDVRALEIELRLETGDDATLISELRVLSEAHPENERYWEALMTALYRAGHQKDALAAYQSARRRLGTQFGLEPGPALKALEHQILRHDPGLIRGTAIAPTSPLEGCSCWVDDGATPPVGRTVELARLGAAVEARARLIVLSGETGSGKTKLVTELVRGLRAAPRHRTVLFGSCDDSLSRPFPALADIAEHAEIHNPGLLTGLESSASMETLRRLIEPEDDAAAPPATGRNALVSALSALVARAGSSPDGDGTPPLLIIDQVHDVDTDTLDVIGRLLAPMAATPVTVLLITQPSGLIPTANLADWLGTLPHQVEVVEIDLLPLDEIAVGELAEALGRPDVDRAELLSGSGGNPMFIAHLLADRDGAPITTPLARLARRRIARCSPEAVTMLQAAAVDGARPRGWLTAALSGLDADAAASALGELLDDGLLIRLAKAQRMDDRSDPAAVSDRYRFVHGLIRRVMLEEIGPAKRQAMHRRAAELLADRRAGGDVVGAGDIARHYLAAAPLVGRAPAIDWLRTSADSAVRNSAYERADAELAAALALVSDDADDDVLAAELLIERGRVWSTFVHEGDGRALLHSAITRARRAGRLDLAALAALHVGGVLPMGDASDPSIPALVTDALDWLVDDEPFLRAELTARLAELGYWDLSESARRALCDQAERFCDAAPPEIRARVGINRFWACELDAGPIAAWRLIERLDDLVAQAGDQMLALQVIKCRLHATLTSGDLEAADDIAARFGASANEVGGADLARLDRLYHAMRAGSQGDFDRAEALADESKRLLVSTGRELHAEVVDHLVRLPWQIFRGDHEEARQFVVAISGFTTRADMWTFLDAWLLAISGDVDGADRLIDGFDLASFLEGDARYNGSVIAAAAAMVAHATGRADWAALLVDWFADHADAGIILGQTVFMGFGWHYLGMAEATLGGADHNEAAVDALRHASRRSARVGAEPWKLLADIELARLGAGTDDDRRAEAPEALAARADLLGLNWLAGQARALSPTVVS</sequence>
<dbReference type="InterPro" id="IPR005158">
    <property type="entry name" value="BTAD"/>
</dbReference>
<evidence type="ECO:0000259" key="6">
    <source>
        <dbReference type="SMART" id="SM00382"/>
    </source>
</evidence>
<keyword evidence="2" id="KW-0805">Transcription regulation</keyword>
<evidence type="ECO:0000256" key="4">
    <source>
        <dbReference type="ARBA" id="ARBA00023163"/>
    </source>
</evidence>
<feature type="domain" description="AAA+ ATPase" evidence="6">
    <location>
        <begin position="301"/>
        <end position="485"/>
    </location>
</feature>
<evidence type="ECO:0000259" key="7">
    <source>
        <dbReference type="SMART" id="SM00862"/>
    </source>
</evidence>
<evidence type="ECO:0000256" key="1">
    <source>
        <dbReference type="ARBA" id="ARBA00005820"/>
    </source>
</evidence>
<dbReference type="SUPFAM" id="SSF48452">
    <property type="entry name" value="TPR-like"/>
    <property type="match status" value="1"/>
</dbReference>
<protein>
    <submittedName>
        <fullName evidence="9">AAA family ATPase</fullName>
    </submittedName>
</protein>
<dbReference type="AlphaFoldDB" id="A0A936TBW7"/>
<dbReference type="SMART" id="SM00382">
    <property type="entry name" value="AAA"/>
    <property type="match status" value="1"/>
</dbReference>
<dbReference type="Gene3D" id="1.25.40.10">
    <property type="entry name" value="Tetratricopeptide repeat domain"/>
    <property type="match status" value="1"/>
</dbReference>
<dbReference type="InterPro" id="IPR036388">
    <property type="entry name" value="WH-like_DNA-bd_sf"/>
</dbReference>
<feature type="coiled-coil region" evidence="5">
    <location>
        <begin position="156"/>
        <end position="183"/>
    </location>
</feature>
<keyword evidence="4" id="KW-0804">Transcription</keyword>
<dbReference type="SMART" id="SM01043">
    <property type="entry name" value="BTAD"/>
    <property type="match status" value="1"/>
</dbReference>
<evidence type="ECO:0000313" key="9">
    <source>
        <dbReference type="EMBL" id="MBK9295841.1"/>
    </source>
</evidence>